<evidence type="ECO:0000256" key="1">
    <source>
        <dbReference type="SAM" id="Phobius"/>
    </source>
</evidence>
<keyword evidence="1" id="KW-0812">Transmembrane</keyword>
<feature type="transmembrane region" description="Helical" evidence="1">
    <location>
        <begin position="52"/>
        <end position="74"/>
    </location>
</feature>
<accession>A0A918J8N0</accession>
<proteinExistence type="predicted"/>
<dbReference type="EMBL" id="BMUE01000009">
    <property type="protein sequence ID" value="GGW61544.1"/>
    <property type="molecule type" value="Genomic_DNA"/>
</dbReference>
<keyword evidence="1" id="KW-1133">Transmembrane helix</keyword>
<sequence length="169" mass="19358">MCQADTETWRIDWTAPVSAVIGGLVAVAATYLTDRGRWRREEQARVRDRQEVVYAAFLTALFGAREQIFAASQWPRSASARRNMAAMAVREHDVYARRYQMELMASHLVREATRTALAALLDYRNEVASGSRWDTQGCEARRERFRTCQQRLLEAMRTDLGTSNWTPAP</sequence>
<feature type="transmembrane region" description="Helical" evidence="1">
    <location>
        <begin position="13"/>
        <end position="32"/>
    </location>
</feature>
<evidence type="ECO:0000313" key="2">
    <source>
        <dbReference type="EMBL" id="GGW61544.1"/>
    </source>
</evidence>
<organism evidence="2 3">
    <name type="scientific">Streptomyces lucensis JCM 4490</name>
    <dbReference type="NCBI Taxonomy" id="1306176"/>
    <lineage>
        <taxon>Bacteria</taxon>
        <taxon>Bacillati</taxon>
        <taxon>Actinomycetota</taxon>
        <taxon>Actinomycetes</taxon>
        <taxon>Kitasatosporales</taxon>
        <taxon>Streptomycetaceae</taxon>
        <taxon>Streptomyces</taxon>
    </lineage>
</organism>
<name>A0A918J8N0_9ACTN</name>
<gene>
    <name evidence="2" type="ORF">GCM10010503_43290</name>
</gene>
<dbReference type="AlphaFoldDB" id="A0A918J8N0"/>
<comment type="caution">
    <text evidence="2">The sequence shown here is derived from an EMBL/GenBank/DDBJ whole genome shotgun (WGS) entry which is preliminary data.</text>
</comment>
<reference evidence="2" key="2">
    <citation type="submission" date="2020-09" db="EMBL/GenBank/DDBJ databases">
        <authorList>
            <person name="Sun Q."/>
            <person name="Ohkuma M."/>
        </authorList>
    </citation>
    <scope>NUCLEOTIDE SEQUENCE</scope>
    <source>
        <strain evidence="2">JCM 4490</strain>
    </source>
</reference>
<keyword evidence="3" id="KW-1185">Reference proteome</keyword>
<dbReference type="Proteomes" id="UP000620224">
    <property type="component" value="Unassembled WGS sequence"/>
</dbReference>
<evidence type="ECO:0000313" key="3">
    <source>
        <dbReference type="Proteomes" id="UP000620224"/>
    </source>
</evidence>
<protein>
    <submittedName>
        <fullName evidence="2">Uncharacterized protein</fullName>
    </submittedName>
</protein>
<keyword evidence="1" id="KW-0472">Membrane</keyword>
<reference evidence="2" key="1">
    <citation type="journal article" date="2014" name="Int. J. Syst. Evol. Microbiol.">
        <title>Complete genome sequence of Corynebacterium casei LMG S-19264T (=DSM 44701T), isolated from a smear-ripened cheese.</title>
        <authorList>
            <consortium name="US DOE Joint Genome Institute (JGI-PGF)"/>
            <person name="Walter F."/>
            <person name="Albersmeier A."/>
            <person name="Kalinowski J."/>
            <person name="Ruckert C."/>
        </authorList>
    </citation>
    <scope>NUCLEOTIDE SEQUENCE</scope>
    <source>
        <strain evidence="2">JCM 4490</strain>
    </source>
</reference>